<evidence type="ECO:0000313" key="3">
    <source>
        <dbReference type="Proteomes" id="UP000660339"/>
    </source>
</evidence>
<protein>
    <submittedName>
        <fullName evidence="2">Uncharacterized protein</fullName>
    </submittedName>
</protein>
<evidence type="ECO:0000256" key="1">
    <source>
        <dbReference type="SAM" id="MobiDB-lite"/>
    </source>
</evidence>
<organism evidence="2 3">
    <name type="scientific">Catellatospora methionotrophica</name>
    <dbReference type="NCBI Taxonomy" id="121620"/>
    <lineage>
        <taxon>Bacteria</taxon>
        <taxon>Bacillati</taxon>
        <taxon>Actinomycetota</taxon>
        <taxon>Actinomycetes</taxon>
        <taxon>Micromonosporales</taxon>
        <taxon>Micromonosporaceae</taxon>
        <taxon>Catellatospora</taxon>
    </lineage>
</organism>
<feature type="region of interest" description="Disordered" evidence="1">
    <location>
        <begin position="206"/>
        <end position="226"/>
    </location>
</feature>
<name>A0A8J3PG71_9ACTN</name>
<evidence type="ECO:0000313" key="2">
    <source>
        <dbReference type="EMBL" id="GIG13961.1"/>
    </source>
</evidence>
<gene>
    <name evidence="2" type="ORF">Cme02nite_22930</name>
</gene>
<dbReference type="Proteomes" id="UP000660339">
    <property type="component" value="Unassembled WGS sequence"/>
</dbReference>
<proteinExistence type="predicted"/>
<sequence length="226" mass="24941">MTVSPAQSGNWFEECRVSQGEAAQRRLADLGLRESYFDAAISSGLDAAARATPAHPKIFGGWLLWAETTAGLRTVLLSLDREWQIGQTRGYETSYHLGHNIAIVVVGGDANTGVVGFKPPKTRRKRGPVTAKRVSRNIIEGQMALSPDLEPPVDDEGCVTWFLLLKERNGSLYRELSLPMSMGADGKIALWRERIILEPMQLNGISLDDHHDDDNGDEPQIHVGRK</sequence>
<reference evidence="2" key="1">
    <citation type="submission" date="2021-01" db="EMBL/GenBank/DDBJ databases">
        <title>Whole genome shotgun sequence of Catellatospora methionotrophica NBRC 14553.</title>
        <authorList>
            <person name="Komaki H."/>
            <person name="Tamura T."/>
        </authorList>
    </citation>
    <scope>NUCLEOTIDE SEQUENCE</scope>
    <source>
        <strain evidence="2">NBRC 14553</strain>
    </source>
</reference>
<dbReference type="EMBL" id="BONJ01000008">
    <property type="protein sequence ID" value="GIG13961.1"/>
    <property type="molecule type" value="Genomic_DNA"/>
</dbReference>
<accession>A0A8J3PG71</accession>
<dbReference type="AlphaFoldDB" id="A0A8J3PG71"/>
<keyword evidence="3" id="KW-1185">Reference proteome</keyword>
<comment type="caution">
    <text evidence="2">The sequence shown here is derived from an EMBL/GenBank/DDBJ whole genome shotgun (WGS) entry which is preliminary data.</text>
</comment>